<evidence type="ECO:0000256" key="3">
    <source>
        <dbReference type="ARBA" id="ARBA00022448"/>
    </source>
</evidence>
<dbReference type="GeneID" id="83207786"/>
<keyword evidence="9" id="KW-0496">Mitochondrion</keyword>
<evidence type="ECO:0000256" key="7">
    <source>
        <dbReference type="ARBA" id="ARBA00022989"/>
    </source>
</evidence>
<dbReference type="EMBL" id="JARTCD010000001">
    <property type="protein sequence ID" value="KAJ8664086.1"/>
    <property type="molecule type" value="Genomic_DNA"/>
</dbReference>
<dbReference type="PANTHER" id="PTHR10485">
    <property type="entry name" value="MITOCHONDRIAL IMPORT INNER MEMBRANE TRANSLOCASE SUBUNIT TIM-17"/>
    <property type="match status" value="1"/>
</dbReference>
<proteinExistence type="inferred from homology"/>
<dbReference type="PANTHER" id="PTHR10485:SF0">
    <property type="entry name" value="AT05822P-RELATED"/>
    <property type="match status" value="1"/>
</dbReference>
<dbReference type="AlphaFoldDB" id="A0AAD7Y5F4"/>
<dbReference type="Proteomes" id="UP001234581">
    <property type="component" value="Unassembled WGS sequence"/>
</dbReference>
<dbReference type="RefSeq" id="XP_058348998.1">
    <property type="nucleotide sequence ID" value="XM_058480475.1"/>
</dbReference>
<comment type="subcellular location">
    <subcellularLocation>
        <location evidence="1">Mitochondrion inner membrane</location>
        <topology evidence="1">Multi-pass membrane protein</topology>
    </subcellularLocation>
</comment>
<evidence type="ECO:0000256" key="10">
    <source>
        <dbReference type="ARBA" id="ARBA00023136"/>
    </source>
</evidence>
<dbReference type="GO" id="GO:0005744">
    <property type="term" value="C:TIM23 mitochondrial import inner membrane translocase complex"/>
    <property type="evidence" value="ECO:0007669"/>
    <property type="project" value="TreeGrafter"/>
</dbReference>
<dbReference type="GO" id="GO:0030150">
    <property type="term" value="P:protein import into mitochondrial matrix"/>
    <property type="evidence" value="ECO:0007669"/>
    <property type="project" value="TreeGrafter"/>
</dbReference>
<comment type="caution">
    <text evidence="11">The sequence shown here is derived from an EMBL/GenBank/DDBJ whole genome shotgun (WGS) entry which is preliminary data.</text>
</comment>
<evidence type="ECO:0000256" key="6">
    <source>
        <dbReference type="ARBA" id="ARBA00022927"/>
    </source>
</evidence>
<evidence type="ECO:0000313" key="11">
    <source>
        <dbReference type="EMBL" id="KAJ8664086.1"/>
    </source>
</evidence>
<evidence type="ECO:0000256" key="1">
    <source>
        <dbReference type="ARBA" id="ARBA00004448"/>
    </source>
</evidence>
<keyword evidence="7" id="KW-1133">Transmembrane helix</keyword>
<protein>
    <recommendedName>
        <fullName evidence="13">Mitochondrial import inner membrane translocase subunit</fullName>
    </recommendedName>
</protein>
<keyword evidence="6" id="KW-0653">Protein transport</keyword>
<keyword evidence="5" id="KW-0999">Mitochondrion inner membrane</keyword>
<keyword evidence="8" id="KW-0811">Translocation</keyword>
<keyword evidence="3" id="KW-0813">Transport</keyword>
<evidence type="ECO:0000256" key="5">
    <source>
        <dbReference type="ARBA" id="ARBA00022792"/>
    </source>
</evidence>
<reference evidence="11 12" key="1">
    <citation type="submission" date="2023-03" db="EMBL/GenBank/DDBJ databases">
        <title>Genome sequence of Lichtheimia ornata CBS 291.66.</title>
        <authorList>
            <person name="Mohabir J.T."/>
            <person name="Shea T.P."/>
            <person name="Kurbessoian T."/>
            <person name="Berby B."/>
            <person name="Fontaine J."/>
            <person name="Livny J."/>
            <person name="Gnirke A."/>
            <person name="Stajich J.E."/>
            <person name="Cuomo C.A."/>
        </authorList>
    </citation>
    <scope>NUCLEOTIDE SEQUENCE [LARGE SCALE GENOMIC DNA]</scope>
    <source>
        <strain evidence="11">CBS 291.66</strain>
    </source>
</reference>
<keyword evidence="12" id="KW-1185">Reference proteome</keyword>
<dbReference type="GO" id="GO:0008320">
    <property type="term" value="F:protein transmembrane transporter activity"/>
    <property type="evidence" value="ECO:0007669"/>
    <property type="project" value="TreeGrafter"/>
</dbReference>
<evidence type="ECO:0000313" key="12">
    <source>
        <dbReference type="Proteomes" id="UP001234581"/>
    </source>
</evidence>
<keyword evidence="10" id="KW-0472">Membrane</keyword>
<accession>A0AAD7Y5F4</accession>
<comment type="similarity">
    <text evidence="2">Belongs to the Tim17/Tim22/Tim23 family.</text>
</comment>
<name>A0AAD7Y5F4_9FUNG</name>
<organism evidence="11 12">
    <name type="scientific">Lichtheimia ornata</name>
    <dbReference type="NCBI Taxonomy" id="688661"/>
    <lineage>
        <taxon>Eukaryota</taxon>
        <taxon>Fungi</taxon>
        <taxon>Fungi incertae sedis</taxon>
        <taxon>Mucoromycota</taxon>
        <taxon>Mucoromycotina</taxon>
        <taxon>Mucoromycetes</taxon>
        <taxon>Mucorales</taxon>
        <taxon>Lichtheimiaceae</taxon>
        <taxon>Lichtheimia</taxon>
    </lineage>
</organism>
<dbReference type="Pfam" id="PF02466">
    <property type="entry name" value="Tim17"/>
    <property type="match status" value="1"/>
</dbReference>
<gene>
    <name evidence="11" type="ORF">O0I10_000364</name>
</gene>
<evidence type="ECO:0000256" key="2">
    <source>
        <dbReference type="ARBA" id="ARBA00008444"/>
    </source>
</evidence>
<sequence length="183" mass="19471">MSMILGIFAWGWSCCHYTVLKLTTHFARSSPWGILYNAGGAFVLGSVCSALWHSIKGAYGSVKGQRLAGAVSAANARAPITGGQFAAWAALLRTFECGIEGIRQKQDPWNLAISAAITHGALAARGGIIAATKATLYGGAIFTLIPAVEYLTSRYASYHNKPTEPQKLPLQTSIPIIMSQDLD</sequence>
<keyword evidence="4" id="KW-0812">Transmembrane</keyword>
<evidence type="ECO:0000256" key="9">
    <source>
        <dbReference type="ARBA" id="ARBA00023128"/>
    </source>
</evidence>
<evidence type="ECO:0000256" key="4">
    <source>
        <dbReference type="ARBA" id="ARBA00022692"/>
    </source>
</evidence>
<evidence type="ECO:0008006" key="13">
    <source>
        <dbReference type="Google" id="ProtNLM"/>
    </source>
</evidence>
<evidence type="ECO:0000256" key="8">
    <source>
        <dbReference type="ARBA" id="ARBA00023010"/>
    </source>
</evidence>